<feature type="transmembrane region" description="Helical" evidence="1">
    <location>
        <begin position="131"/>
        <end position="148"/>
    </location>
</feature>
<accession>A0A6C0LYB5</accession>
<protein>
    <submittedName>
        <fullName evidence="2">Uncharacterized protein</fullName>
    </submittedName>
</protein>
<evidence type="ECO:0000256" key="1">
    <source>
        <dbReference type="SAM" id="Phobius"/>
    </source>
</evidence>
<evidence type="ECO:0000313" key="2">
    <source>
        <dbReference type="EMBL" id="QHU34242.1"/>
    </source>
</evidence>
<dbReference type="AlphaFoldDB" id="A0A6C0LYB5"/>
<sequence>MAIDMNDVIKGIFLLVLAVAGNFVAETLGCKTQKLLSENMYAKHLVILLILYFAIGFTNSDEPMHPFDTLKMAMGIYVLFVLFTKMDLRFTLIVFTMLAFTYINSTFIKYYQEVTPDETETIDLLKKIQKMMYVSMTGLILVGFALYYRKQYNEYYKTWSVNKFIFGVNKCKSML</sequence>
<name>A0A6C0LYB5_9ZZZZ</name>
<keyword evidence="1" id="KW-1133">Transmembrane helix</keyword>
<keyword evidence="1" id="KW-0812">Transmembrane</keyword>
<feature type="transmembrane region" description="Helical" evidence="1">
    <location>
        <begin position="41"/>
        <end position="58"/>
    </location>
</feature>
<organism evidence="2">
    <name type="scientific">viral metagenome</name>
    <dbReference type="NCBI Taxonomy" id="1070528"/>
    <lineage>
        <taxon>unclassified sequences</taxon>
        <taxon>metagenomes</taxon>
        <taxon>organismal metagenomes</taxon>
    </lineage>
</organism>
<keyword evidence="1" id="KW-0472">Membrane</keyword>
<feature type="transmembrane region" description="Helical" evidence="1">
    <location>
        <begin position="12"/>
        <end position="29"/>
    </location>
</feature>
<proteinExistence type="predicted"/>
<reference evidence="2" key="1">
    <citation type="journal article" date="2020" name="Nature">
        <title>Giant virus diversity and host interactions through global metagenomics.</title>
        <authorList>
            <person name="Schulz F."/>
            <person name="Roux S."/>
            <person name="Paez-Espino D."/>
            <person name="Jungbluth S."/>
            <person name="Walsh D.A."/>
            <person name="Denef V.J."/>
            <person name="McMahon K.D."/>
            <person name="Konstantinidis K.T."/>
            <person name="Eloe-Fadrosh E.A."/>
            <person name="Kyrpides N.C."/>
            <person name="Woyke T."/>
        </authorList>
    </citation>
    <scope>NUCLEOTIDE SEQUENCE</scope>
    <source>
        <strain evidence="2">GVMAG-S-1016713-123</strain>
    </source>
</reference>
<dbReference type="EMBL" id="MN740568">
    <property type="protein sequence ID" value="QHU34242.1"/>
    <property type="molecule type" value="Genomic_DNA"/>
</dbReference>